<dbReference type="AlphaFoldDB" id="A0A433HLY8"/>
<dbReference type="EMBL" id="RYZZ01000010">
    <property type="protein sequence ID" value="RUQ29398.1"/>
    <property type="molecule type" value="Genomic_DNA"/>
</dbReference>
<comment type="caution">
    <text evidence="2">The sequence shown here is derived from an EMBL/GenBank/DDBJ whole genome shotgun (WGS) entry which is preliminary data.</text>
</comment>
<evidence type="ECO:0000256" key="1">
    <source>
        <dbReference type="SAM" id="Phobius"/>
    </source>
</evidence>
<keyword evidence="1" id="KW-0812">Transmembrane</keyword>
<name>A0A433HLY8_9BACI</name>
<reference evidence="2 3" key="1">
    <citation type="submission" date="2018-12" db="EMBL/GenBank/DDBJ databases">
        <title>Bacillus chawlae sp. nov., Bacillus glennii sp. nov., and Bacillus saganii sp. nov. Isolated from the Vehicle Assembly Building at Kennedy Space Center where the Viking Spacecraft were Assembled.</title>
        <authorList>
            <person name="Seuylemezian A."/>
            <person name="Vaishampayan P."/>
        </authorList>
    </citation>
    <scope>NUCLEOTIDE SEQUENCE [LARGE SCALE GENOMIC DNA]</scope>
    <source>
        <strain evidence="2 3">L5</strain>
    </source>
</reference>
<organism evidence="2 3">
    <name type="scientific">Peribacillus cavernae</name>
    <dbReference type="NCBI Taxonomy" id="1674310"/>
    <lineage>
        <taxon>Bacteria</taxon>
        <taxon>Bacillati</taxon>
        <taxon>Bacillota</taxon>
        <taxon>Bacilli</taxon>
        <taxon>Bacillales</taxon>
        <taxon>Bacillaceae</taxon>
        <taxon>Peribacillus</taxon>
    </lineage>
</organism>
<feature type="transmembrane region" description="Helical" evidence="1">
    <location>
        <begin position="65"/>
        <end position="81"/>
    </location>
</feature>
<keyword evidence="3" id="KW-1185">Reference proteome</keyword>
<gene>
    <name evidence="2" type="ORF">ELQ35_10435</name>
</gene>
<dbReference type="Proteomes" id="UP000267430">
    <property type="component" value="Unassembled WGS sequence"/>
</dbReference>
<keyword evidence="1" id="KW-1133">Transmembrane helix</keyword>
<protein>
    <submittedName>
        <fullName evidence="2">Uncharacterized protein</fullName>
    </submittedName>
</protein>
<keyword evidence="1" id="KW-0472">Membrane</keyword>
<accession>A0A433HLY8</accession>
<evidence type="ECO:0000313" key="3">
    <source>
        <dbReference type="Proteomes" id="UP000267430"/>
    </source>
</evidence>
<proteinExistence type="predicted"/>
<evidence type="ECO:0000313" key="2">
    <source>
        <dbReference type="EMBL" id="RUQ29398.1"/>
    </source>
</evidence>
<sequence>MYFHVIAQLRDGTKMDGIIEDMDDDGVTMLVAEEIDDDSDADMRQFGGYGGGYRRRYRRFRRRRYPFNFFVFPFFIPYPYYY</sequence>